<dbReference type="PANTHER" id="PTHR11088">
    <property type="entry name" value="TRNA DIMETHYLALLYLTRANSFERASE"/>
    <property type="match status" value="1"/>
</dbReference>
<comment type="caution">
    <text evidence="10">Lacks conserved residue(s) required for the propagation of feature annotation.</text>
</comment>
<keyword evidence="8 10" id="KW-0460">Magnesium</keyword>
<dbReference type="SUPFAM" id="SSF52540">
    <property type="entry name" value="P-loop containing nucleoside triphosphate hydrolases"/>
    <property type="match status" value="2"/>
</dbReference>
<feature type="region of interest" description="Interaction with substrate tRNA" evidence="10">
    <location>
        <begin position="276"/>
        <end position="283"/>
    </location>
</feature>
<comment type="caution">
    <text evidence="14">The sequence shown here is derived from an EMBL/GenBank/DDBJ whole genome shotgun (WGS) entry which is preliminary data.</text>
</comment>
<dbReference type="PANTHER" id="PTHR11088:SF60">
    <property type="entry name" value="TRNA DIMETHYLALLYLTRANSFERASE"/>
    <property type="match status" value="1"/>
</dbReference>
<dbReference type="InterPro" id="IPR018022">
    <property type="entry name" value="IPT"/>
</dbReference>
<keyword evidence="5 10" id="KW-0819">tRNA processing</keyword>
<comment type="cofactor">
    <cofactor evidence="1 10">
        <name>Mg(2+)</name>
        <dbReference type="ChEBI" id="CHEBI:18420"/>
    </cofactor>
</comment>
<feature type="binding site" evidence="10">
    <location>
        <begin position="15"/>
        <end position="22"/>
    </location>
    <ligand>
        <name>ATP</name>
        <dbReference type="ChEBI" id="CHEBI:30616"/>
    </ligand>
</feature>
<dbReference type="NCBIfam" id="TIGR00174">
    <property type="entry name" value="miaA"/>
    <property type="match status" value="1"/>
</dbReference>
<dbReference type="Pfam" id="PF01715">
    <property type="entry name" value="IPPT"/>
    <property type="match status" value="1"/>
</dbReference>
<gene>
    <name evidence="10 14" type="primary">miaA</name>
    <name evidence="14" type="ORF">L6773_03660</name>
</gene>
<keyword evidence="6 10" id="KW-0547">Nucleotide-binding</keyword>
<evidence type="ECO:0000256" key="1">
    <source>
        <dbReference type="ARBA" id="ARBA00001946"/>
    </source>
</evidence>
<reference evidence="14" key="1">
    <citation type="submission" date="2022-01" db="EMBL/GenBank/DDBJ databases">
        <authorList>
            <person name="Wang Y."/>
        </authorList>
    </citation>
    <scope>NUCLEOTIDE SEQUENCE</scope>
    <source>
        <strain evidence="14">WB101</strain>
    </source>
</reference>
<evidence type="ECO:0000256" key="13">
    <source>
        <dbReference type="RuleBase" id="RU003785"/>
    </source>
</evidence>
<dbReference type="Proteomes" id="UP001165366">
    <property type="component" value="Unassembled WGS sequence"/>
</dbReference>
<organism evidence="14 15">
    <name type="scientific">Rhodohalobacter sulfatireducens</name>
    <dbReference type="NCBI Taxonomy" id="2911366"/>
    <lineage>
        <taxon>Bacteria</taxon>
        <taxon>Pseudomonadati</taxon>
        <taxon>Balneolota</taxon>
        <taxon>Balneolia</taxon>
        <taxon>Balneolales</taxon>
        <taxon>Balneolaceae</taxon>
        <taxon>Rhodohalobacter</taxon>
    </lineage>
</organism>
<evidence type="ECO:0000256" key="9">
    <source>
        <dbReference type="ARBA" id="ARBA00049563"/>
    </source>
</evidence>
<evidence type="ECO:0000256" key="5">
    <source>
        <dbReference type="ARBA" id="ARBA00022694"/>
    </source>
</evidence>
<evidence type="ECO:0000313" key="14">
    <source>
        <dbReference type="EMBL" id="MCG2587649.1"/>
    </source>
</evidence>
<reference evidence="14" key="2">
    <citation type="submission" date="2024-05" db="EMBL/GenBank/DDBJ databases">
        <title>Rhodohalobacter halophilus gen. nov., sp. nov., a moderately halophilic member of the family Balneolaceae.</title>
        <authorList>
            <person name="Xia J."/>
        </authorList>
    </citation>
    <scope>NUCLEOTIDE SEQUENCE</scope>
    <source>
        <strain evidence="14">WB101</strain>
    </source>
</reference>
<dbReference type="Gene3D" id="3.40.50.300">
    <property type="entry name" value="P-loop containing nucleotide triphosphate hydrolases"/>
    <property type="match status" value="1"/>
</dbReference>
<dbReference type="HAMAP" id="MF_00185">
    <property type="entry name" value="IPP_trans"/>
    <property type="match status" value="1"/>
</dbReference>
<keyword evidence="15" id="KW-1185">Reference proteome</keyword>
<dbReference type="InterPro" id="IPR039657">
    <property type="entry name" value="Dimethylallyltransferase"/>
</dbReference>
<evidence type="ECO:0000313" key="15">
    <source>
        <dbReference type="Proteomes" id="UP001165366"/>
    </source>
</evidence>
<evidence type="ECO:0000256" key="7">
    <source>
        <dbReference type="ARBA" id="ARBA00022840"/>
    </source>
</evidence>
<dbReference type="InterPro" id="IPR027417">
    <property type="entry name" value="P-loop_NTPase"/>
</dbReference>
<dbReference type="GO" id="GO:0052381">
    <property type="term" value="F:tRNA dimethylallyltransferase activity"/>
    <property type="evidence" value="ECO:0007669"/>
    <property type="project" value="UniProtKB-EC"/>
</dbReference>
<dbReference type="EC" id="2.5.1.75" evidence="10"/>
<evidence type="ECO:0000256" key="10">
    <source>
        <dbReference type="HAMAP-Rule" id="MF_00185"/>
    </source>
</evidence>
<dbReference type="EMBL" id="JAKLWS010000003">
    <property type="protein sequence ID" value="MCG2587649.1"/>
    <property type="molecule type" value="Genomic_DNA"/>
</dbReference>
<comment type="subunit">
    <text evidence="10">Monomer.</text>
</comment>
<feature type="site" description="Interaction with substrate tRNA" evidence="10">
    <location>
        <position position="106"/>
    </location>
</feature>
<name>A0ABS9K9X5_9BACT</name>
<dbReference type="Gene3D" id="1.10.20.140">
    <property type="match status" value="1"/>
</dbReference>
<comment type="similarity">
    <text evidence="3 10 13">Belongs to the IPP transferase family.</text>
</comment>
<keyword evidence="4 10" id="KW-0808">Transferase</keyword>
<evidence type="ECO:0000256" key="4">
    <source>
        <dbReference type="ARBA" id="ARBA00022679"/>
    </source>
</evidence>
<comment type="catalytic activity">
    <reaction evidence="9 10 11">
        <text>adenosine(37) in tRNA + dimethylallyl diphosphate = N(6)-dimethylallyladenosine(37) in tRNA + diphosphate</text>
        <dbReference type="Rhea" id="RHEA:26482"/>
        <dbReference type="Rhea" id="RHEA-COMP:10162"/>
        <dbReference type="Rhea" id="RHEA-COMP:10375"/>
        <dbReference type="ChEBI" id="CHEBI:33019"/>
        <dbReference type="ChEBI" id="CHEBI:57623"/>
        <dbReference type="ChEBI" id="CHEBI:74411"/>
        <dbReference type="ChEBI" id="CHEBI:74415"/>
        <dbReference type="EC" id="2.5.1.75"/>
    </reaction>
</comment>
<comment type="function">
    <text evidence="2 10 12">Catalyzes the transfer of a dimethylallyl group onto the adenine at position 37 in tRNAs that read codons beginning with uridine, leading to the formation of N6-(dimethylallyl)adenosine (i(6)A).</text>
</comment>
<evidence type="ECO:0000256" key="11">
    <source>
        <dbReference type="RuleBase" id="RU003783"/>
    </source>
</evidence>
<feature type="region of interest" description="Interaction with substrate tRNA" evidence="10">
    <location>
        <begin position="164"/>
        <end position="168"/>
    </location>
</feature>
<evidence type="ECO:0000256" key="3">
    <source>
        <dbReference type="ARBA" id="ARBA00005842"/>
    </source>
</evidence>
<accession>A0ABS9K9X5</accession>
<feature type="region of interest" description="Interaction with substrate tRNA" evidence="10">
    <location>
        <begin position="40"/>
        <end position="43"/>
    </location>
</feature>
<evidence type="ECO:0000256" key="12">
    <source>
        <dbReference type="RuleBase" id="RU003784"/>
    </source>
</evidence>
<protein>
    <recommendedName>
        <fullName evidence="10">tRNA dimethylallyltransferase</fullName>
        <ecNumber evidence="10">2.5.1.75</ecNumber>
    </recommendedName>
    <alternativeName>
        <fullName evidence="10">Dimethylallyl diphosphate:tRNA dimethylallyltransferase</fullName>
        <shortName evidence="10">DMAPP:tRNA dimethylallyltransferase</shortName>
        <shortName evidence="10">DMATase</shortName>
    </alternativeName>
    <alternativeName>
        <fullName evidence="10">Isopentenyl-diphosphate:tRNA isopentenyltransferase</fullName>
        <shortName evidence="10">IPP transferase</shortName>
        <shortName evidence="10">IPPT</shortName>
        <shortName evidence="10">IPTase</shortName>
    </alternativeName>
</protein>
<feature type="binding site" evidence="10">
    <location>
        <begin position="17"/>
        <end position="22"/>
    </location>
    <ligand>
        <name>substrate</name>
    </ligand>
</feature>
<proteinExistence type="inferred from homology"/>
<keyword evidence="7 10" id="KW-0067">ATP-binding</keyword>
<evidence type="ECO:0000256" key="6">
    <source>
        <dbReference type="ARBA" id="ARBA00022741"/>
    </source>
</evidence>
<evidence type="ECO:0000256" key="2">
    <source>
        <dbReference type="ARBA" id="ARBA00003213"/>
    </source>
</evidence>
<sequence length="312" mass="35924">MQNNKEDNPRIMIAGPTASGKSSLAVSLAQQIDGEIISVDSRQCFKRIDIGTAKPSQADLKEIPHYNISVLDLTEEDSVADFKKRSDQYSAEIESKGKTVIYCGGSTLHLKSLIQPLDDIPKADPENIKMLSQEAGEKGLEYLYQKLEEVDPEYAEKMDGLNRQRIIRALDVWHQTGKPFSSFHSDDPVTLPERFHFFALHRPRKILHERISKRADQMFEAGLINETKQLLEEGYSRNLQAFNTVGYKQVIQFLDGEITKEQMIKDVKTATRRYAKRQITWLRRWPFVEWINMHEKTNEEAVSQIRDALKID</sequence>
<evidence type="ECO:0000256" key="8">
    <source>
        <dbReference type="ARBA" id="ARBA00022842"/>
    </source>
</evidence>
<dbReference type="RefSeq" id="WP_237852492.1">
    <property type="nucleotide sequence ID" value="NZ_JAKLWS010000003.1"/>
</dbReference>